<keyword evidence="5 8" id="KW-0560">Oxidoreductase</keyword>
<dbReference type="GO" id="GO:0019353">
    <property type="term" value="P:protoporphyrinogen IX biosynthetic process from glutamate"/>
    <property type="evidence" value="ECO:0007669"/>
    <property type="project" value="TreeGrafter"/>
</dbReference>
<name>A0A6G5QLY2_CAMRE</name>
<evidence type="ECO:0000256" key="7">
    <source>
        <dbReference type="ARBA" id="ARBA00047464"/>
    </source>
</evidence>
<comment type="pathway">
    <text evidence="1 8 13">Porphyrin-containing compound metabolism; protoporphyrin-IX biosynthesis; 5-aminolevulinate from L-glutamyl-tRNA(Glu): step 1/2.</text>
</comment>
<evidence type="ECO:0000256" key="3">
    <source>
        <dbReference type="ARBA" id="ARBA00012970"/>
    </source>
</evidence>
<keyword evidence="6 8" id="KW-0627">Porphyrin biosynthesis</keyword>
<dbReference type="PANTHER" id="PTHR43013">
    <property type="entry name" value="GLUTAMYL-TRNA REDUCTASE"/>
    <property type="match status" value="1"/>
</dbReference>
<dbReference type="FunFam" id="3.30.460.30:FF:000001">
    <property type="entry name" value="Glutamyl-tRNA reductase"/>
    <property type="match status" value="1"/>
</dbReference>
<comment type="subunit">
    <text evidence="8">Homodimer.</text>
</comment>
<evidence type="ECO:0000256" key="13">
    <source>
        <dbReference type="RuleBase" id="RU000584"/>
    </source>
</evidence>
<evidence type="ECO:0000256" key="5">
    <source>
        <dbReference type="ARBA" id="ARBA00023002"/>
    </source>
</evidence>
<feature type="domain" description="Tetrapyrrole biosynthesis glutamyl-tRNA reductase dimerisation" evidence="14">
    <location>
        <begin position="316"/>
        <end position="412"/>
    </location>
</feature>
<dbReference type="InterPro" id="IPR006151">
    <property type="entry name" value="Shikm_DH/Glu-tRNA_Rdtase"/>
</dbReference>
<comment type="function">
    <text evidence="8">Catalyzes the NADPH-dependent reduction of glutamyl-tRNA(Glu) to glutamate 1-semialdehyde (GSA).</text>
</comment>
<dbReference type="Pfam" id="PF00745">
    <property type="entry name" value="GlutR_dimer"/>
    <property type="match status" value="1"/>
</dbReference>
<dbReference type="InterPro" id="IPR018214">
    <property type="entry name" value="GluRdtase_CS"/>
</dbReference>
<sequence length="430" mass="47595">MHYASVSFTHKNTDISVREKLSFSNIERKNEILRLIGSSQNINECMVLSTCNRVEIIASVKELEGASKHVIACMSLICGIPFEELQSRADIYEDNGAVHHLFAVASSLDSLVIGETQIAGQLKEAYKFARSDGKCGAKLGRAMEFAFKCAAEVRNKTDISKNPISVSSVAVAKAKEVFGSLNGMEAVIVGSGEMAELAAKHLIANGARVVILSRNQEHAKNLALTLGDNNKFDALSNAAQYINKHQVVFSATASPHPVLIDAMVEPREFKRYFFDIAVPRDIAITESENIKIYAVDDLQEIVNKNLALREEQAQIAYGIVGRNTAAFFQMLRELAVTPLIKGIREQAKECAGRELAKALKKGYLKHSDEEEAYRFIHQVFKAFLHSPTINLKSLASAEQSEAQLKAIGQIFNVKEKSTQDENNEFEWENE</sequence>
<reference evidence="17 18" key="1">
    <citation type="submission" date="2016-07" db="EMBL/GenBank/DDBJ databases">
        <title>Comparative genomics of the Campylobacter concisus group.</title>
        <authorList>
            <person name="Miller W.G."/>
            <person name="Yee E."/>
            <person name="Chapman M.H."/>
            <person name="Huynh S."/>
            <person name="Bono J.L."/>
            <person name="On S.L.W."/>
            <person name="StLeger J."/>
            <person name="Foster G."/>
            <person name="Parker C.T."/>
        </authorList>
    </citation>
    <scope>NUCLEOTIDE SEQUENCE [LARGE SCALE GENOMIC DNA]</scope>
    <source>
        <strain evidence="17 18">ATCC 33238</strain>
    </source>
</reference>
<evidence type="ECO:0000256" key="12">
    <source>
        <dbReference type="PIRSR" id="PIRSR000445-4"/>
    </source>
</evidence>
<evidence type="ECO:0000256" key="11">
    <source>
        <dbReference type="PIRSR" id="PIRSR000445-3"/>
    </source>
</evidence>
<dbReference type="InterPro" id="IPR000343">
    <property type="entry name" value="4pyrrol_synth_GluRdtase"/>
</dbReference>
<dbReference type="InterPro" id="IPR015896">
    <property type="entry name" value="4pyrrol_synth_GluRdtase_dimer"/>
</dbReference>
<dbReference type="KEGG" id="crx:CRECT_1012"/>
<feature type="binding site" evidence="8 10">
    <location>
        <position position="121"/>
    </location>
    <ligand>
        <name>substrate</name>
    </ligand>
</feature>
<evidence type="ECO:0000256" key="9">
    <source>
        <dbReference type="PIRSR" id="PIRSR000445-1"/>
    </source>
</evidence>
<feature type="binding site" evidence="8 11">
    <location>
        <begin position="190"/>
        <end position="195"/>
    </location>
    <ligand>
        <name>NADP(+)</name>
        <dbReference type="ChEBI" id="CHEBI:58349"/>
    </ligand>
</feature>
<evidence type="ECO:0000313" key="18">
    <source>
        <dbReference type="Proteomes" id="UP000502377"/>
    </source>
</evidence>
<proteinExistence type="inferred from homology"/>
<protein>
    <recommendedName>
        <fullName evidence="3 8">Glutamyl-tRNA reductase</fullName>
        <shortName evidence="8">GluTR</shortName>
        <ecNumber evidence="3 8">1.2.1.70</ecNumber>
    </recommendedName>
</protein>
<feature type="binding site" evidence="8 10">
    <location>
        <begin position="115"/>
        <end position="117"/>
    </location>
    <ligand>
        <name>substrate</name>
    </ligand>
</feature>
<dbReference type="GO" id="GO:0050661">
    <property type="term" value="F:NADP binding"/>
    <property type="evidence" value="ECO:0007669"/>
    <property type="project" value="InterPro"/>
</dbReference>
<feature type="domain" description="Glutamyl-tRNA reductase N-terminal" evidence="16">
    <location>
        <begin position="6"/>
        <end position="157"/>
    </location>
</feature>
<dbReference type="Pfam" id="PF01488">
    <property type="entry name" value="Shikimate_DH"/>
    <property type="match status" value="1"/>
</dbReference>
<dbReference type="PIRSF" id="PIRSF000445">
    <property type="entry name" value="4pyrrol_synth_GluRdtase"/>
    <property type="match status" value="1"/>
</dbReference>
<dbReference type="RefSeq" id="WP_002945746.1">
    <property type="nucleotide sequence ID" value="NZ_CP012543.1"/>
</dbReference>
<comment type="similarity">
    <text evidence="2 8 13">Belongs to the glutamyl-tRNA reductase family.</text>
</comment>
<evidence type="ECO:0000256" key="6">
    <source>
        <dbReference type="ARBA" id="ARBA00023244"/>
    </source>
</evidence>
<dbReference type="InterPro" id="IPR015895">
    <property type="entry name" value="4pyrrol_synth_GluRdtase_N"/>
</dbReference>
<feature type="active site" description="Nucleophile" evidence="8 9">
    <location>
        <position position="51"/>
    </location>
</feature>
<evidence type="ECO:0000256" key="10">
    <source>
        <dbReference type="PIRSR" id="PIRSR000445-2"/>
    </source>
</evidence>
<feature type="binding site" evidence="8 10">
    <location>
        <begin position="50"/>
        <end position="53"/>
    </location>
    <ligand>
        <name>substrate</name>
    </ligand>
</feature>
<dbReference type="EMBL" id="CP012543">
    <property type="protein sequence ID" value="QCD46680.1"/>
    <property type="molecule type" value="Genomic_DNA"/>
</dbReference>
<dbReference type="NCBIfam" id="TIGR01035">
    <property type="entry name" value="hemA"/>
    <property type="match status" value="1"/>
</dbReference>
<dbReference type="Gene3D" id="3.30.460.30">
    <property type="entry name" value="Glutamyl-tRNA reductase, N-terminal domain"/>
    <property type="match status" value="1"/>
</dbReference>
<accession>A0A6G5QLY2</accession>
<dbReference type="InterPro" id="IPR036291">
    <property type="entry name" value="NAD(P)-bd_dom_sf"/>
</dbReference>
<organism evidence="17 18">
    <name type="scientific">Campylobacter rectus</name>
    <name type="common">Wolinella recta</name>
    <dbReference type="NCBI Taxonomy" id="203"/>
    <lineage>
        <taxon>Bacteria</taxon>
        <taxon>Pseudomonadati</taxon>
        <taxon>Campylobacterota</taxon>
        <taxon>Epsilonproteobacteria</taxon>
        <taxon>Campylobacterales</taxon>
        <taxon>Campylobacteraceae</taxon>
        <taxon>Campylobacter</taxon>
    </lineage>
</organism>
<dbReference type="HAMAP" id="MF_00087">
    <property type="entry name" value="Glu_tRNA_reductase"/>
    <property type="match status" value="1"/>
</dbReference>
<evidence type="ECO:0000259" key="15">
    <source>
        <dbReference type="Pfam" id="PF01488"/>
    </source>
</evidence>
<dbReference type="Gene3D" id="3.40.50.720">
    <property type="entry name" value="NAD(P)-binding Rossmann-like Domain"/>
    <property type="match status" value="1"/>
</dbReference>
<feature type="binding site" evidence="8 10">
    <location>
        <position position="110"/>
    </location>
    <ligand>
        <name>substrate</name>
    </ligand>
</feature>
<dbReference type="CDD" id="cd05213">
    <property type="entry name" value="NAD_bind_Glutamyl_tRNA_reduct"/>
    <property type="match status" value="1"/>
</dbReference>
<evidence type="ECO:0000256" key="2">
    <source>
        <dbReference type="ARBA" id="ARBA00005916"/>
    </source>
</evidence>
<evidence type="ECO:0000259" key="14">
    <source>
        <dbReference type="Pfam" id="PF00745"/>
    </source>
</evidence>
<gene>
    <name evidence="8 17" type="primary">hemA</name>
    <name evidence="17" type="ORF">CRECT_1012</name>
</gene>
<dbReference type="UniPathway" id="UPA00251">
    <property type="reaction ID" value="UER00316"/>
</dbReference>
<dbReference type="GO" id="GO:0008883">
    <property type="term" value="F:glutamyl-tRNA reductase activity"/>
    <property type="evidence" value="ECO:0007669"/>
    <property type="project" value="UniProtKB-UniRule"/>
</dbReference>
<evidence type="ECO:0000256" key="1">
    <source>
        <dbReference type="ARBA" id="ARBA00005059"/>
    </source>
</evidence>
<dbReference type="PANTHER" id="PTHR43013:SF1">
    <property type="entry name" value="GLUTAMYL-TRNA REDUCTASE"/>
    <property type="match status" value="1"/>
</dbReference>
<keyword evidence="4 8" id="KW-0521">NADP</keyword>
<dbReference type="PROSITE" id="PS00747">
    <property type="entry name" value="GLUTR"/>
    <property type="match status" value="1"/>
</dbReference>
<evidence type="ECO:0000256" key="4">
    <source>
        <dbReference type="ARBA" id="ARBA00022857"/>
    </source>
</evidence>
<comment type="domain">
    <text evidence="8">Possesses an unusual extended V-shaped dimeric structure with each monomer consisting of three distinct domains arranged along a curved 'spinal' alpha-helix. The N-terminal catalytic domain specifically recognizes the glutamate moiety of the substrate. The second domain is the NADPH-binding domain, and the third C-terminal domain is responsible for dimerization.</text>
</comment>
<dbReference type="Proteomes" id="UP000502377">
    <property type="component" value="Chromosome"/>
</dbReference>
<comment type="miscellaneous">
    <text evidence="8">During catalysis, the active site Cys acts as a nucleophile attacking the alpha-carbonyl group of tRNA-bound glutamate with the formation of a thioester intermediate between enzyme and glutamate, and the concomitant release of tRNA(Glu). The thioester intermediate is finally reduced by direct hydride transfer from NADPH, to form the product GSA.</text>
</comment>
<comment type="catalytic activity">
    <reaction evidence="7 8 13">
        <text>(S)-4-amino-5-oxopentanoate + tRNA(Glu) + NADP(+) = L-glutamyl-tRNA(Glu) + NADPH + H(+)</text>
        <dbReference type="Rhea" id="RHEA:12344"/>
        <dbReference type="Rhea" id="RHEA-COMP:9663"/>
        <dbReference type="Rhea" id="RHEA-COMP:9680"/>
        <dbReference type="ChEBI" id="CHEBI:15378"/>
        <dbReference type="ChEBI" id="CHEBI:57501"/>
        <dbReference type="ChEBI" id="CHEBI:57783"/>
        <dbReference type="ChEBI" id="CHEBI:58349"/>
        <dbReference type="ChEBI" id="CHEBI:78442"/>
        <dbReference type="ChEBI" id="CHEBI:78520"/>
        <dbReference type="EC" id="1.2.1.70"/>
    </reaction>
</comment>
<dbReference type="SUPFAM" id="SSF69742">
    <property type="entry name" value="Glutamyl tRNA-reductase catalytic, N-terminal domain"/>
    <property type="match status" value="1"/>
</dbReference>
<dbReference type="Pfam" id="PF05201">
    <property type="entry name" value="GlutR_N"/>
    <property type="match status" value="1"/>
</dbReference>
<dbReference type="AlphaFoldDB" id="A0A6G5QLY2"/>
<dbReference type="SUPFAM" id="SSF69075">
    <property type="entry name" value="Glutamyl tRNA-reductase dimerization domain"/>
    <property type="match status" value="1"/>
</dbReference>
<evidence type="ECO:0000259" key="16">
    <source>
        <dbReference type="Pfam" id="PF05201"/>
    </source>
</evidence>
<dbReference type="InterPro" id="IPR036343">
    <property type="entry name" value="GluRdtase_N_sf"/>
</dbReference>
<dbReference type="EC" id="1.2.1.70" evidence="3 8"/>
<evidence type="ECO:0000313" key="17">
    <source>
        <dbReference type="EMBL" id="QCD46680.1"/>
    </source>
</evidence>
<evidence type="ECO:0000256" key="8">
    <source>
        <dbReference type="HAMAP-Rule" id="MF_00087"/>
    </source>
</evidence>
<feature type="domain" description="Quinate/shikimate 5-dehydrogenase/glutamyl-tRNA reductase" evidence="15">
    <location>
        <begin position="173"/>
        <end position="301"/>
    </location>
</feature>
<dbReference type="SUPFAM" id="SSF51735">
    <property type="entry name" value="NAD(P)-binding Rossmann-fold domains"/>
    <property type="match status" value="1"/>
</dbReference>
<dbReference type="InterPro" id="IPR036453">
    <property type="entry name" value="GluRdtase_dimer_dom_sf"/>
</dbReference>
<feature type="site" description="Important for activity" evidence="8 12">
    <location>
        <position position="100"/>
    </location>
</feature>